<reference evidence="2 3" key="1">
    <citation type="submission" date="2018-12" db="EMBL/GenBank/DDBJ databases">
        <title>Draft genome sequence of Embleya hyalina NBRC 13850T.</title>
        <authorList>
            <person name="Komaki H."/>
            <person name="Hosoyama A."/>
            <person name="Kimura A."/>
            <person name="Ichikawa N."/>
            <person name="Tamura T."/>
        </authorList>
    </citation>
    <scope>NUCLEOTIDE SEQUENCE [LARGE SCALE GENOMIC DNA]</scope>
    <source>
        <strain evidence="2 3">NBRC 13850</strain>
    </source>
</reference>
<comment type="caution">
    <text evidence="2">The sequence shown here is derived from an EMBL/GenBank/DDBJ whole genome shotgun (WGS) entry which is preliminary data.</text>
</comment>
<feature type="domain" description="DUF6760" evidence="1">
    <location>
        <begin position="8"/>
        <end position="45"/>
    </location>
</feature>
<evidence type="ECO:0000313" key="2">
    <source>
        <dbReference type="EMBL" id="GCE01794.1"/>
    </source>
</evidence>
<dbReference type="RefSeq" id="WP_170222376.1">
    <property type="nucleotide sequence ID" value="NZ_BIFH01000053.1"/>
</dbReference>
<dbReference type="Proteomes" id="UP000286931">
    <property type="component" value="Unassembled WGS sequence"/>
</dbReference>
<dbReference type="AlphaFoldDB" id="A0A401Z4M4"/>
<evidence type="ECO:0000259" key="1">
    <source>
        <dbReference type="Pfam" id="PF20546"/>
    </source>
</evidence>
<sequence>MTHPVAVLLRESARIAGHFHWSRAEILSLAHHERRDWVRQIAELTSTGHERA</sequence>
<evidence type="ECO:0000313" key="3">
    <source>
        <dbReference type="Proteomes" id="UP000286931"/>
    </source>
</evidence>
<proteinExistence type="predicted"/>
<gene>
    <name evidence="2" type="ORF">EHYA_09568</name>
</gene>
<dbReference type="EMBL" id="BIFH01000053">
    <property type="protein sequence ID" value="GCE01794.1"/>
    <property type="molecule type" value="Genomic_DNA"/>
</dbReference>
<dbReference type="InterPro" id="IPR046648">
    <property type="entry name" value="DUF6760"/>
</dbReference>
<dbReference type="Pfam" id="PF20546">
    <property type="entry name" value="DUF6760"/>
    <property type="match status" value="1"/>
</dbReference>
<name>A0A401Z4M4_9ACTN</name>
<keyword evidence="3" id="KW-1185">Reference proteome</keyword>
<organism evidence="2 3">
    <name type="scientific">Embleya hyalina</name>
    <dbReference type="NCBI Taxonomy" id="516124"/>
    <lineage>
        <taxon>Bacteria</taxon>
        <taxon>Bacillati</taxon>
        <taxon>Actinomycetota</taxon>
        <taxon>Actinomycetes</taxon>
        <taxon>Kitasatosporales</taxon>
        <taxon>Streptomycetaceae</taxon>
        <taxon>Embleya</taxon>
    </lineage>
</organism>
<protein>
    <recommendedName>
        <fullName evidence="1">DUF6760 domain-containing protein</fullName>
    </recommendedName>
</protein>
<accession>A0A401Z4M4</accession>